<proteinExistence type="predicted"/>
<organism evidence="1 2">
    <name type="scientific">Torulaspora globosa</name>
    <dbReference type="NCBI Taxonomy" id="48254"/>
    <lineage>
        <taxon>Eukaryota</taxon>
        <taxon>Fungi</taxon>
        <taxon>Dikarya</taxon>
        <taxon>Ascomycota</taxon>
        <taxon>Saccharomycotina</taxon>
        <taxon>Saccharomycetes</taxon>
        <taxon>Saccharomycetales</taxon>
        <taxon>Saccharomycetaceae</taxon>
        <taxon>Torulaspora</taxon>
    </lineage>
</organism>
<evidence type="ECO:0000313" key="2">
    <source>
        <dbReference type="Proteomes" id="UP000510647"/>
    </source>
</evidence>
<evidence type="ECO:0000313" key="1">
    <source>
        <dbReference type="EMBL" id="QLQ79770.1"/>
    </source>
</evidence>
<keyword evidence="2" id="KW-1185">Reference proteome</keyword>
<accession>A0A7H9HQZ1</accession>
<dbReference type="EMBL" id="CP059269">
    <property type="protein sequence ID" value="QLQ79770.1"/>
    <property type="molecule type" value="Genomic_DNA"/>
</dbReference>
<dbReference type="Proteomes" id="UP000510647">
    <property type="component" value="Chromosome 3"/>
</dbReference>
<gene>
    <name evidence="1" type="ORF">HG537_0C04190</name>
</gene>
<dbReference type="OrthoDB" id="4039380at2759"/>
<name>A0A7H9HQZ1_9SACH</name>
<sequence>MGRYSLIVKISIQKTRMIERQHQEALRPAILMVTQDCEWEHFLAVVKSKETIKALDKSVIIRLEYRKRHVLFPPIIAGQFMPGSPDFIPVYHDNIKY</sequence>
<dbReference type="AlphaFoldDB" id="A0A7H9HQZ1"/>
<protein>
    <submittedName>
        <fullName evidence="1">Uncharacterized protein</fullName>
    </submittedName>
</protein>
<reference evidence="1 2" key="1">
    <citation type="submission" date="2020-06" db="EMBL/GenBank/DDBJ databases">
        <title>The yeast mating-type switching endonuclease HO is a domesticated member of an unorthodox homing genetic element family.</title>
        <authorList>
            <person name="Coughlan A.Y."/>
            <person name="Lombardi L."/>
            <person name="Braun-Galleani S."/>
            <person name="Martos A.R."/>
            <person name="Galeote V."/>
            <person name="Bigey F."/>
            <person name="Dequin S."/>
            <person name="Byrne K.P."/>
            <person name="Wolfe K.H."/>
        </authorList>
    </citation>
    <scope>NUCLEOTIDE SEQUENCE [LARGE SCALE GENOMIC DNA]</scope>
    <source>
        <strain evidence="1 2">CBS2947</strain>
    </source>
</reference>